<dbReference type="Pfam" id="PF02390">
    <property type="entry name" value="Methyltransf_4"/>
    <property type="match status" value="1"/>
</dbReference>
<feature type="binding site" evidence="9">
    <location>
        <begin position="197"/>
        <end position="200"/>
    </location>
    <ligand>
        <name>substrate</name>
    </ligand>
</feature>
<evidence type="ECO:0000256" key="5">
    <source>
        <dbReference type="ARBA" id="ARBA00022691"/>
    </source>
</evidence>
<dbReference type="RefSeq" id="WP_171088752.1">
    <property type="nucleotide sequence ID" value="NZ_CP053069.1"/>
</dbReference>
<dbReference type="HAMAP" id="MF_01057">
    <property type="entry name" value="tRNA_methyltr_TrmB"/>
    <property type="match status" value="1"/>
</dbReference>
<keyword evidence="11" id="KW-1185">Reference proteome</keyword>
<comment type="pathway">
    <text evidence="7 9">tRNA modification; N(7)-methylguanine-tRNA biosynthesis.</text>
</comment>
<dbReference type="InterPro" id="IPR003358">
    <property type="entry name" value="tRNA_(Gua-N-7)_MeTrfase_Trmb"/>
</dbReference>
<comment type="similarity">
    <text evidence="8 9">Belongs to the class I-like SAM-binding methyltransferase superfamily. TrmB family.</text>
</comment>
<keyword evidence="3 9" id="KW-0489">Methyltransferase</keyword>
<dbReference type="PANTHER" id="PTHR23417">
    <property type="entry name" value="3-DEOXY-D-MANNO-OCTULOSONIC-ACID TRANSFERASE/TRNA GUANINE-N 7 - -METHYLTRANSFERASE"/>
    <property type="match status" value="1"/>
</dbReference>
<dbReference type="NCBIfam" id="TIGR00091">
    <property type="entry name" value="tRNA (guanosine(46)-N7)-methyltransferase TrmB"/>
    <property type="match status" value="1"/>
</dbReference>
<dbReference type="CDD" id="cd02440">
    <property type="entry name" value="AdoMet_MTases"/>
    <property type="match status" value="1"/>
</dbReference>
<feature type="binding site" evidence="9">
    <location>
        <position position="55"/>
    </location>
    <ligand>
        <name>S-adenosyl-L-methionine</name>
        <dbReference type="ChEBI" id="CHEBI:59789"/>
    </ligand>
</feature>
<dbReference type="Gene3D" id="3.40.50.150">
    <property type="entry name" value="Vaccinia Virus protein VP39"/>
    <property type="match status" value="1"/>
</dbReference>
<dbReference type="PANTHER" id="PTHR23417:SF14">
    <property type="entry name" value="PENTACOTRIPEPTIDE-REPEAT REGION OF PRORP DOMAIN-CONTAINING PROTEIN"/>
    <property type="match status" value="1"/>
</dbReference>
<organism evidence="10 11">
    <name type="scientific">Usitatibacter rugosus</name>
    <dbReference type="NCBI Taxonomy" id="2732067"/>
    <lineage>
        <taxon>Bacteria</taxon>
        <taxon>Pseudomonadati</taxon>
        <taxon>Pseudomonadota</taxon>
        <taxon>Betaproteobacteria</taxon>
        <taxon>Nitrosomonadales</taxon>
        <taxon>Usitatibacteraceae</taxon>
        <taxon>Usitatibacter</taxon>
    </lineage>
</organism>
<evidence type="ECO:0000313" key="10">
    <source>
        <dbReference type="EMBL" id="QJR09049.1"/>
    </source>
</evidence>
<dbReference type="UniPathway" id="UPA00989"/>
<evidence type="ECO:0000313" key="11">
    <source>
        <dbReference type="Proteomes" id="UP000501534"/>
    </source>
</evidence>
<comment type="function">
    <text evidence="2 9">Catalyzes the formation of N(7)-methylguanine at position 46 (m7G46) in tRNA.</text>
</comment>
<dbReference type="KEGG" id="uru:DSM104443_00085"/>
<reference evidence="10 11" key="1">
    <citation type="submission" date="2020-04" db="EMBL/GenBank/DDBJ databases">
        <title>Usitatibacter rugosus gen. nov., sp. nov. and Usitatibacter palustris sp. nov., novel members of Usitatibacteraceae fam. nov. within the order Nitrosomonadales isolated from soil.</title>
        <authorList>
            <person name="Huber K.J."/>
            <person name="Neumann-Schaal M."/>
            <person name="Geppert A."/>
            <person name="Luckner M."/>
            <person name="Wanner G."/>
            <person name="Overmann J."/>
        </authorList>
    </citation>
    <scope>NUCLEOTIDE SEQUENCE [LARGE SCALE GENOMIC DNA]</scope>
    <source>
        <strain evidence="10 11">0125_3</strain>
    </source>
</reference>
<evidence type="ECO:0000256" key="8">
    <source>
        <dbReference type="ARBA" id="ARBA00060767"/>
    </source>
</evidence>
<dbReference type="GO" id="GO:0008176">
    <property type="term" value="F:tRNA (guanine(46)-N7)-methyltransferase activity"/>
    <property type="evidence" value="ECO:0007669"/>
    <property type="project" value="UniProtKB-UniRule"/>
</dbReference>
<feature type="binding site" evidence="9">
    <location>
        <position position="107"/>
    </location>
    <ligand>
        <name>S-adenosyl-L-methionine</name>
        <dbReference type="ChEBI" id="CHEBI:59789"/>
    </ligand>
</feature>
<comment type="caution">
    <text evidence="9">Lacks conserved residue(s) required for the propagation of feature annotation.</text>
</comment>
<accession>A0A6M4GNY4</accession>
<feature type="binding site" evidence="9">
    <location>
        <position position="134"/>
    </location>
    <ligand>
        <name>substrate</name>
    </ligand>
</feature>
<gene>
    <name evidence="9 10" type="primary">trmB</name>
    <name evidence="10" type="ORF">DSM104443_00085</name>
</gene>
<dbReference type="AlphaFoldDB" id="A0A6M4GNY4"/>
<evidence type="ECO:0000256" key="9">
    <source>
        <dbReference type="HAMAP-Rule" id="MF_01057"/>
    </source>
</evidence>
<keyword evidence="4 9" id="KW-0808">Transferase</keyword>
<evidence type="ECO:0000256" key="4">
    <source>
        <dbReference type="ARBA" id="ARBA00022679"/>
    </source>
</evidence>
<evidence type="ECO:0000256" key="1">
    <source>
        <dbReference type="ARBA" id="ARBA00000142"/>
    </source>
</evidence>
<proteinExistence type="inferred from homology"/>
<dbReference type="Proteomes" id="UP000501534">
    <property type="component" value="Chromosome"/>
</dbReference>
<dbReference type="InterPro" id="IPR029063">
    <property type="entry name" value="SAM-dependent_MTases_sf"/>
</dbReference>
<evidence type="ECO:0000256" key="6">
    <source>
        <dbReference type="ARBA" id="ARBA00022694"/>
    </source>
</evidence>
<protein>
    <recommendedName>
        <fullName evidence="9">tRNA (guanine-N(7)-)-methyltransferase</fullName>
        <ecNumber evidence="9">2.1.1.33</ecNumber>
    </recommendedName>
    <alternativeName>
        <fullName evidence="9">tRNA (guanine(46)-N(7))-methyltransferase</fullName>
    </alternativeName>
    <alternativeName>
        <fullName evidence="9">tRNA(m7G46)-methyltransferase</fullName>
    </alternativeName>
</protein>
<feature type="binding site" evidence="9">
    <location>
        <position position="130"/>
    </location>
    <ligand>
        <name>S-adenosyl-L-methionine</name>
        <dbReference type="ChEBI" id="CHEBI:59789"/>
    </ligand>
</feature>
<evidence type="ECO:0000256" key="3">
    <source>
        <dbReference type="ARBA" id="ARBA00022603"/>
    </source>
</evidence>
<dbReference type="SUPFAM" id="SSF53335">
    <property type="entry name" value="S-adenosyl-L-methionine-dependent methyltransferases"/>
    <property type="match status" value="1"/>
</dbReference>
<dbReference type="EC" id="2.1.1.33" evidence="9"/>
<dbReference type="PROSITE" id="PS51625">
    <property type="entry name" value="SAM_MT_TRMB"/>
    <property type="match status" value="1"/>
</dbReference>
<feature type="binding site" evidence="9">
    <location>
        <position position="80"/>
    </location>
    <ligand>
        <name>S-adenosyl-L-methionine</name>
        <dbReference type="ChEBI" id="CHEBI:59789"/>
    </ligand>
</feature>
<dbReference type="FunFam" id="3.40.50.150:FF:000035">
    <property type="entry name" value="tRNA (guanine-N(7)-)-methyltransferase"/>
    <property type="match status" value="1"/>
</dbReference>
<evidence type="ECO:0000256" key="2">
    <source>
        <dbReference type="ARBA" id="ARBA00003015"/>
    </source>
</evidence>
<feature type="binding site" evidence="9">
    <location>
        <position position="166"/>
    </location>
    <ligand>
        <name>substrate</name>
    </ligand>
</feature>
<keyword evidence="5 9" id="KW-0949">S-adenosyl-L-methionine</keyword>
<sequence>MTHPPIRSYVLRQGRFSPAQQRAYEALLPRFGVAYRPDALDWPTVFGRAAPVVVEIGSGMGQATAEIAAAHPRTDYLAIEVHAPGVGSLLKMLEEGSLANVRVIQHDAVEVLRNMVPRDSLAGIHIFFPDPWPKKRHHKRRILQPEFAALLAERLAPGGYIHFATDWQEYAEQAHAVLSATQGLTPVSDERGTRPQTRFEQRGLRLGHAVTDMHFTKEKP</sequence>
<comment type="catalytic activity">
    <reaction evidence="1 9">
        <text>guanosine(46) in tRNA + S-adenosyl-L-methionine = N(7)-methylguanosine(46) in tRNA + S-adenosyl-L-homocysteine</text>
        <dbReference type="Rhea" id="RHEA:42708"/>
        <dbReference type="Rhea" id="RHEA-COMP:10188"/>
        <dbReference type="Rhea" id="RHEA-COMP:10189"/>
        <dbReference type="ChEBI" id="CHEBI:57856"/>
        <dbReference type="ChEBI" id="CHEBI:59789"/>
        <dbReference type="ChEBI" id="CHEBI:74269"/>
        <dbReference type="ChEBI" id="CHEBI:74480"/>
        <dbReference type="EC" id="2.1.1.33"/>
    </reaction>
</comment>
<dbReference type="GO" id="GO:0043527">
    <property type="term" value="C:tRNA methyltransferase complex"/>
    <property type="evidence" value="ECO:0007669"/>
    <property type="project" value="TreeGrafter"/>
</dbReference>
<dbReference type="InterPro" id="IPR055361">
    <property type="entry name" value="tRNA_methyltr_TrmB_bact"/>
</dbReference>
<evidence type="ECO:0000256" key="7">
    <source>
        <dbReference type="ARBA" id="ARBA00060552"/>
    </source>
</evidence>
<keyword evidence="6 9" id="KW-0819">tRNA processing</keyword>
<name>A0A6M4GNY4_9PROT</name>
<dbReference type="EMBL" id="CP053069">
    <property type="protein sequence ID" value="QJR09049.1"/>
    <property type="molecule type" value="Genomic_DNA"/>
</dbReference>